<proteinExistence type="predicted"/>
<organism evidence="2 3">
    <name type="scientific">Hyphomonas chukchiensis</name>
    <dbReference type="NCBI Taxonomy" id="1280947"/>
    <lineage>
        <taxon>Bacteria</taxon>
        <taxon>Pseudomonadati</taxon>
        <taxon>Pseudomonadota</taxon>
        <taxon>Alphaproteobacteria</taxon>
        <taxon>Hyphomonadales</taxon>
        <taxon>Hyphomonadaceae</taxon>
        <taxon>Hyphomonas</taxon>
    </lineage>
</organism>
<reference evidence="2 3" key="1">
    <citation type="journal article" date="2014" name="Antonie Van Leeuwenhoek">
        <title>Hyphomonas beringensis sp. nov. and Hyphomonas chukchiensis sp. nov., isolated from surface seawater of the Bering Sea and Chukchi Sea.</title>
        <authorList>
            <person name="Li C."/>
            <person name="Lai Q."/>
            <person name="Li G."/>
            <person name="Dong C."/>
            <person name="Wang J."/>
            <person name="Liao Y."/>
            <person name="Shao Z."/>
        </authorList>
    </citation>
    <scope>NUCLEOTIDE SEQUENCE [LARGE SCALE GENOMIC DNA]</scope>
    <source>
        <strain evidence="2 3">BH-BN04-4</strain>
    </source>
</reference>
<feature type="transmembrane region" description="Helical" evidence="1">
    <location>
        <begin position="83"/>
        <end position="102"/>
    </location>
</feature>
<dbReference type="eggNOG" id="ENOG5031AG4">
    <property type="taxonomic scope" value="Bacteria"/>
</dbReference>
<keyword evidence="1" id="KW-1133">Transmembrane helix</keyword>
<comment type="caution">
    <text evidence="2">The sequence shown here is derived from an EMBL/GenBank/DDBJ whole genome shotgun (WGS) entry which is preliminary data.</text>
</comment>
<dbReference type="Proteomes" id="UP000027190">
    <property type="component" value="Unassembled WGS sequence"/>
</dbReference>
<dbReference type="STRING" id="1280947.HY30_05390"/>
<evidence type="ECO:0000256" key="1">
    <source>
        <dbReference type="SAM" id="Phobius"/>
    </source>
</evidence>
<protein>
    <submittedName>
        <fullName evidence="2">Uncharacterized protein</fullName>
    </submittedName>
</protein>
<sequence>MIVFWILLGLAVFAFALAAQMRMIISVALRRALAAKFGGLPTAVEYRLAVVEAASPAQASEAAIHLAKTYPNPLSHLRLARRASLIAPVLILLLLIIGRVALGVI</sequence>
<evidence type="ECO:0000313" key="2">
    <source>
        <dbReference type="EMBL" id="KCZ57611.1"/>
    </source>
</evidence>
<keyword evidence="3" id="KW-1185">Reference proteome</keyword>
<evidence type="ECO:0000313" key="3">
    <source>
        <dbReference type="Proteomes" id="UP000027190"/>
    </source>
</evidence>
<gene>
    <name evidence="2" type="ORF">HY30_05390</name>
</gene>
<dbReference type="AlphaFoldDB" id="A0A062UB82"/>
<keyword evidence="1" id="KW-0472">Membrane</keyword>
<name>A0A062UB82_9PROT</name>
<dbReference type="EMBL" id="AWFG01000030">
    <property type="protein sequence ID" value="KCZ57611.1"/>
    <property type="molecule type" value="Genomic_DNA"/>
</dbReference>
<accession>A0A062UB82</accession>
<dbReference type="PATRIC" id="fig|1280947.3.peg.2262"/>
<keyword evidence="1" id="KW-0812">Transmembrane</keyword>